<organism evidence="2 3">
    <name type="scientific">Larinioides sclopetarius</name>
    <dbReference type="NCBI Taxonomy" id="280406"/>
    <lineage>
        <taxon>Eukaryota</taxon>
        <taxon>Metazoa</taxon>
        <taxon>Ecdysozoa</taxon>
        <taxon>Arthropoda</taxon>
        <taxon>Chelicerata</taxon>
        <taxon>Arachnida</taxon>
        <taxon>Araneae</taxon>
        <taxon>Araneomorphae</taxon>
        <taxon>Entelegynae</taxon>
        <taxon>Araneoidea</taxon>
        <taxon>Araneidae</taxon>
        <taxon>Larinioides</taxon>
    </lineage>
</organism>
<keyword evidence="3" id="KW-1185">Reference proteome</keyword>
<feature type="non-terminal residue" evidence="2">
    <location>
        <position position="1"/>
    </location>
</feature>
<evidence type="ECO:0000313" key="2">
    <source>
        <dbReference type="EMBL" id="CAL1291785.1"/>
    </source>
</evidence>
<dbReference type="AlphaFoldDB" id="A0AAV2B7D5"/>
<name>A0AAV2B7D5_9ARAC</name>
<comment type="caution">
    <text evidence="2">The sequence shown here is derived from an EMBL/GenBank/DDBJ whole genome shotgun (WGS) entry which is preliminary data.</text>
</comment>
<protein>
    <submittedName>
        <fullName evidence="2">Uncharacterized protein</fullName>
    </submittedName>
</protein>
<reference evidence="2 3" key="1">
    <citation type="submission" date="2024-04" db="EMBL/GenBank/DDBJ databases">
        <authorList>
            <person name="Rising A."/>
            <person name="Reimegard J."/>
            <person name="Sonavane S."/>
            <person name="Akerstrom W."/>
            <person name="Nylinder S."/>
            <person name="Hedman E."/>
            <person name="Kallberg Y."/>
        </authorList>
    </citation>
    <scope>NUCLEOTIDE SEQUENCE [LARGE SCALE GENOMIC DNA]</scope>
</reference>
<feature type="region of interest" description="Disordered" evidence="1">
    <location>
        <begin position="1"/>
        <end position="20"/>
    </location>
</feature>
<feature type="compositionally biased region" description="Pro residues" evidence="1">
    <location>
        <begin position="1"/>
        <end position="10"/>
    </location>
</feature>
<sequence>VPRHLPPILPFPKSTETPSPPSCLPLAQTIPENHHVSASSSFLPFTSSGHSLPESARTGFIKKQISEVDFSVLRLATCGQYFKLRFKRKENLAIKYIKRNDSEYLKKRKLPYGPEISSINDQ</sequence>
<gene>
    <name evidence="2" type="ORF">LARSCL_LOCUS17277</name>
</gene>
<dbReference type="EMBL" id="CAXIEN010000292">
    <property type="protein sequence ID" value="CAL1291785.1"/>
    <property type="molecule type" value="Genomic_DNA"/>
</dbReference>
<dbReference type="Proteomes" id="UP001497382">
    <property type="component" value="Unassembled WGS sequence"/>
</dbReference>
<accession>A0AAV2B7D5</accession>
<evidence type="ECO:0000256" key="1">
    <source>
        <dbReference type="SAM" id="MobiDB-lite"/>
    </source>
</evidence>
<evidence type="ECO:0000313" key="3">
    <source>
        <dbReference type="Proteomes" id="UP001497382"/>
    </source>
</evidence>
<proteinExistence type="predicted"/>